<organism evidence="2 3">
    <name type="scientific">Vitis vinifera</name>
    <name type="common">Grape</name>
    <dbReference type="NCBI Taxonomy" id="29760"/>
    <lineage>
        <taxon>Eukaryota</taxon>
        <taxon>Viridiplantae</taxon>
        <taxon>Streptophyta</taxon>
        <taxon>Embryophyta</taxon>
        <taxon>Tracheophyta</taxon>
        <taxon>Spermatophyta</taxon>
        <taxon>Magnoliopsida</taxon>
        <taxon>eudicotyledons</taxon>
        <taxon>Gunneridae</taxon>
        <taxon>Pentapetalae</taxon>
        <taxon>rosids</taxon>
        <taxon>Vitales</taxon>
        <taxon>Vitaceae</taxon>
        <taxon>Viteae</taxon>
        <taxon>Vitis</taxon>
    </lineage>
</organism>
<accession>D7SZL8</accession>
<dbReference type="PaxDb" id="29760-VIT_05s0049g01630.t01"/>
<sequence>MTLLTYRWIMQPLPVMCTLALRLSMVLKLFDDELVLEFDAHAGGEGNPQRLSLDHSVLESARSGVDGYGWRVRWA</sequence>
<name>D7SZL8_VITVI</name>
<dbReference type="AlphaFoldDB" id="D7SZL8"/>
<feature type="signal peptide" evidence="1">
    <location>
        <begin position="1"/>
        <end position="20"/>
    </location>
</feature>
<reference evidence="3" key="1">
    <citation type="journal article" date="2007" name="Nature">
        <title>The grapevine genome sequence suggests ancestral hexaploidization in major angiosperm phyla.</title>
        <authorList>
            <consortium name="The French-Italian Public Consortium for Grapevine Genome Characterization."/>
            <person name="Jaillon O."/>
            <person name="Aury J.-M."/>
            <person name="Noel B."/>
            <person name="Policriti A."/>
            <person name="Clepet C."/>
            <person name="Casagrande A."/>
            <person name="Choisne N."/>
            <person name="Aubourg S."/>
            <person name="Vitulo N."/>
            <person name="Jubin C."/>
            <person name="Vezzi A."/>
            <person name="Legeai F."/>
            <person name="Hugueney P."/>
            <person name="Dasilva C."/>
            <person name="Horner D."/>
            <person name="Mica E."/>
            <person name="Jublot D."/>
            <person name="Poulain J."/>
            <person name="Bruyere C."/>
            <person name="Billault A."/>
            <person name="Segurens B."/>
            <person name="Gouyvenoux M."/>
            <person name="Ugarte E."/>
            <person name="Cattonaro F."/>
            <person name="Anthouard V."/>
            <person name="Vico V."/>
            <person name="Del Fabbro C."/>
            <person name="Alaux M."/>
            <person name="Di Gaspero G."/>
            <person name="Dumas V."/>
            <person name="Felice N."/>
            <person name="Paillard S."/>
            <person name="Juman I."/>
            <person name="Moroldo M."/>
            <person name="Scalabrin S."/>
            <person name="Canaguier A."/>
            <person name="Le Clainche I."/>
            <person name="Malacrida G."/>
            <person name="Durand E."/>
            <person name="Pesole G."/>
            <person name="Laucou V."/>
            <person name="Chatelet P."/>
            <person name="Merdinoglu D."/>
            <person name="Delledonne M."/>
            <person name="Pezzotti M."/>
            <person name="Lecharny A."/>
            <person name="Scarpelli C."/>
            <person name="Artiguenave F."/>
            <person name="Pe M.E."/>
            <person name="Valle G."/>
            <person name="Morgante M."/>
            <person name="Caboche M."/>
            <person name="Adam-Blondon A.-F."/>
            <person name="Weissenbach J."/>
            <person name="Quetier F."/>
            <person name="Wincker P."/>
        </authorList>
    </citation>
    <scope>NUCLEOTIDE SEQUENCE [LARGE SCALE GENOMIC DNA]</scope>
    <source>
        <strain evidence="3">cv. Pinot noir / PN40024</strain>
    </source>
</reference>
<proteinExistence type="predicted"/>
<dbReference type="HOGENOM" id="CLU_2676145_0_0_1"/>
<dbReference type="InParanoid" id="D7SZL8"/>
<gene>
    <name evidence="2" type="ordered locus">VIT_05s0049g01630</name>
</gene>
<feature type="chain" id="PRO_5003106280" evidence="1">
    <location>
        <begin position="21"/>
        <end position="75"/>
    </location>
</feature>
<evidence type="ECO:0000313" key="2">
    <source>
        <dbReference type="EMBL" id="CBI23695.3"/>
    </source>
</evidence>
<dbReference type="Proteomes" id="UP000009183">
    <property type="component" value="Chromosome 5"/>
</dbReference>
<keyword evidence="1" id="KW-0732">Signal</keyword>
<evidence type="ECO:0000256" key="1">
    <source>
        <dbReference type="SAM" id="SignalP"/>
    </source>
</evidence>
<keyword evidence="3" id="KW-1185">Reference proteome</keyword>
<protein>
    <submittedName>
        <fullName evidence="2">Uncharacterized protein</fullName>
    </submittedName>
</protein>
<evidence type="ECO:0000313" key="3">
    <source>
        <dbReference type="Proteomes" id="UP000009183"/>
    </source>
</evidence>
<dbReference type="EMBL" id="FN595496">
    <property type="protein sequence ID" value="CBI23695.3"/>
    <property type="molecule type" value="Genomic_DNA"/>
</dbReference>